<dbReference type="GO" id="GO:0003677">
    <property type="term" value="F:DNA binding"/>
    <property type="evidence" value="ECO:0007669"/>
    <property type="project" value="InterPro"/>
</dbReference>
<evidence type="ECO:0000256" key="1">
    <source>
        <dbReference type="ARBA" id="ARBA00022741"/>
    </source>
</evidence>
<reference evidence="5" key="1">
    <citation type="submission" date="2013-08" db="EMBL/GenBank/DDBJ databases">
        <authorList>
            <person name="Mendez C."/>
            <person name="Richter M."/>
            <person name="Ferrer M."/>
            <person name="Sanchez J."/>
        </authorList>
    </citation>
    <scope>NUCLEOTIDE SEQUENCE</scope>
</reference>
<dbReference type="InterPro" id="IPR037118">
    <property type="entry name" value="Val-tRNA_synth_C_sf"/>
</dbReference>
<feature type="domain" description="ABC transporter Uup C-terminal" evidence="4">
    <location>
        <begin position="65"/>
        <end position="126"/>
    </location>
</feature>
<evidence type="ECO:0000313" key="5">
    <source>
        <dbReference type="EMBL" id="EQD53630.1"/>
    </source>
</evidence>
<comment type="caution">
    <text evidence="5">The sequence shown here is derived from an EMBL/GenBank/DDBJ whole genome shotgun (WGS) entry which is preliminary data.</text>
</comment>
<reference evidence="5" key="2">
    <citation type="journal article" date="2014" name="ISME J.">
        <title>Microbial stratification in low pH oxic and suboxic macroscopic growths along an acid mine drainage.</title>
        <authorList>
            <person name="Mendez-Garcia C."/>
            <person name="Mesa V."/>
            <person name="Sprenger R.R."/>
            <person name="Richter M."/>
            <person name="Diez M.S."/>
            <person name="Solano J."/>
            <person name="Bargiela R."/>
            <person name="Golyshina O.V."/>
            <person name="Manteca A."/>
            <person name="Ramos J.L."/>
            <person name="Gallego J.R."/>
            <person name="Llorente I."/>
            <person name="Martins Dos Santos V.A."/>
            <person name="Jensen O.N."/>
            <person name="Pelaez A.I."/>
            <person name="Sanchez J."/>
            <person name="Ferrer M."/>
        </authorList>
    </citation>
    <scope>NUCLEOTIDE SEQUENCE</scope>
</reference>
<feature type="region of interest" description="Disordered" evidence="3">
    <location>
        <begin position="29"/>
        <end position="68"/>
    </location>
</feature>
<dbReference type="Pfam" id="PF16326">
    <property type="entry name" value="ABC_tran_CTD"/>
    <property type="match status" value="1"/>
</dbReference>
<dbReference type="EMBL" id="AUZX01008924">
    <property type="protein sequence ID" value="EQD53630.1"/>
    <property type="molecule type" value="Genomic_DNA"/>
</dbReference>
<feature type="non-terminal residue" evidence="5">
    <location>
        <position position="1"/>
    </location>
</feature>
<protein>
    <submittedName>
        <fullName evidence="5">ABC transporter ATP-binding protein</fullName>
    </submittedName>
</protein>
<keyword evidence="1" id="KW-0547">Nucleotide-binding</keyword>
<dbReference type="AlphaFoldDB" id="T1BHM4"/>
<evidence type="ECO:0000256" key="3">
    <source>
        <dbReference type="SAM" id="MobiDB-lite"/>
    </source>
</evidence>
<dbReference type="Gene3D" id="1.10.287.380">
    <property type="entry name" value="Valyl-tRNA synthetase, C-terminal domain"/>
    <property type="match status" value="1"/>
</dbReference>
<dbReference type="InterPro" id="IPR032524">
    <property type="entry name" value="ABC_tran_C"/>
</dbReference>
<organism evidence="5">
    <name type="scientific">mine drainage metagenome</name>
    <dbReference type="NCBI Taxonomy" id="410659"/>
    <lineage>
        <taxon>unclassified sequences</taxon>
        <taxon>metagenomes</taxon>
        <taxon>ecological metagenomes</taxon>
    </lineage>
</organism>
<sequence>CERFWRVHDGGVQPFDGDLDDYAALQSTSTRAARAGDTQAARPEINARERRRQAAQQREREKPLRQQLQKTEQRMQTLADALAALEQQLADPKLYAGADAELTRLLQQQAGSRSEHARLEAEWLDLYARLEPAAT</sequence>
<name>T1BHM4_9ZZZZ</name>
<evidence type="ECO:0000256" key="2">
    <source>
        <dbReference type="ARBA" id="ARBA00022840"/>
    </source>
</evidence>
<gene>
    <name evidence="5" type="ORF">B1A_12309</name>
</gene>
<dbReference type="GO" id="GO:0005524">
    <property type="term" value="F:ATP binding"/>
    <property type="evidence" value="ECO:0007669"/>
    <property type="project" value="UniProtKB-KW"/>
</dbReference>
<keyword evidence="2 5" id="KW-0067">ATP-binding</keyword>
<evidence type="ECO:0000259" key="4">
    <source>
        <dbReference type="Pfam" id="PF16326"/>
    </source>
</evidence>
<accession>T1BHM4</accession>
<proteinExistence type="predicted"/>